<feature type="signal peptide" evidence="1">
    <location>
        <begin position="1"/>
        <end position="19"/>
    </location>
</feature>
<organism evidence="4 5">
    <name type="scientific">Cyclonatronum proteinivorum</name>
    <dbReference type="NCBI Taxonomy" id="1457365"/>
    <lineage>
        <taxon>Bacteria</taxon>
        <taxon>Pseudomonadati</taxon>
        <taxon>Balneolota</taxon>
        <taxon>Balneolia</taxon>
        <taxon>Balneolales</taxon>
        <taxon>Cyclonatronaceae</taxon>
        <taxon>Cyclonatronum</taxon>
    </lineage>
</organism>
<accession>A0A345UH89</accession>
<evidence type="ECO:0000313" key="4">
    <source>
        <dbReference type="EMBL" id="AXI99840.1"/>
    </source>
</evidence>
<evidence type="ECO:0000259" key="2">
    <source>
        <dbReference type="Pfam" id="PF13448"/>
    </source>
</evidence>
<feature type="domain" description="DUF4842" evidence="3">
    <location>
        <begin position="458"/>
        <end position="661"/>
    </location>
</feature>
<evidence type="ECO:0000313" key="5">
    <source>
        <dbReference type="Proteomes" id="UP000254808"/>
    </source>
</evidence>
<dbReference type="NCBIfam" id="TIGR04456">
    <property type="entry name" value="LruC_dom"/>
    <property type="match status" value="1"/>
</dbReference>
<dbReference type="InterPro" id="IPR032295">
    <property type="entry name" value="DUF4842"/>
</dbReference>
<dbReference type="Pfam" id="PF13448">
    <property type="entry name" value="DUF4114"/>
    <property type="match status" value="1"/>
</dbReference>
<dbReference type="PROSITE" id="PS51257">
    <property type="entry name" value="PROKAR_LIPOPROTEIN"/>
    <property type="match status" value="1"/>
</dbReference>
<dbReference type="InterPro" id="IPR025193">
    <property type="entry name" value="DUF4114"/>
</dbReference>
<dbReference type="AlphaFoldDB" id="A0A345UH89"/>
<gene>
    <name evidence="4" type="ORF">CYPRO_0556</name>
</gene>
<dbReference type="Proteomes" id="UP000254808">
    <property type="component" value="Chromosome"/>
</dbReference>
<dbReference type="RefSeq" id="WP_164682481.1">
    <property type="nucleotide sequence ID" value="NZ_CP027806.1"/>
</dbReference>
<dbReference type="EMBL" id="CP027806">
    <property type="protein sequence ID" value="AXI99840.1"/>
    <property type="molecule type" value="Genomic_DNA"/>
</dbReference>
<keyword evidence="5" id="KW-1185">Reference proteome</keyword>
<evidence type="ECO:0000256" key="1">
    <source>
        <dbReference type="SAM" id="SignalP"/>
    </source>
</evidence>
<reference evidence="4 5" key="1">
    <citation type="submission" date="2018-03" db="EMBL/GenBank/DDBJ databases">
        <title>Phenotypic and genomic properties of Cyclonatronum proteinivorum gen. nov., sp. nov., a haloalkaliphilic bacteroidete from soda lakes possessing Na+-translocating rhodopsin.</title>
        <authorList>
            <person name="Toshchakov S.V."/>
            <person name="Korzhenkov A."/>
            <person name="Samarov N.I."/>
            <person name="Kublanov I.V."/>
            <person name="Muntyan M.S."/>
            <person name="Sorokin D.Y."/>
        </authorList>
    </citation>
    <scope>NUCLEOTIDE SEQUENCE [LARGE SCALE GENOMIC DNA]</scope>
    <source>
        <strain evidence="4 5">Omega</strain>
    </source>
</reference>
<keyword evidence="1" id="KW-0732">Signal</keyword>
<feature type="domain" description="DUF4114" evidence="2">
    <location>
        <begin position="305"/>
        <end position="389"/>
    </location>
</feature>
<name>A0A345UH89_9BACT</name>
<feature type="chain" id="PRO_5016773686" evidence="1">
    <location>
        <begin position="20"/>
        <end position="686"/>
    </location>
</feature>
<dbReference type="Pfam" id="PF16130">
    <property type="entry name" value="DUF4842"/>
    <property type="match status" value="1"/>
</dbReference>
<protein>
    <submittedName>
        <fullName evidence="4">LruC domain-containing protein</fullName>
    </submittedName>
</protein>
<dbReference type="KEGG" id="cprv:CYPRO_0556"/>
<proteinExistence type="predicted"/>
<sequence length="686" mass="76027">MKNLLYLIFVMLTGAALTACNSSAPGSDNDRDGFAGLNVPSGFTFSSTQEVELNITSRLANGQPVANVIYHVYDADPADEDEPGSRLGSFFLDSSGQLNTTITVPTRLESLFITTDFIGVESFAEVPIANRTASYVYQPAATQSMFRNVNEPAPFNSEQTMPEPLRLQDITFTPIGTWNSVGRPDYLTVPDELDMAFLDRIDAFLPGNQRVPRDKPELLDPNIPRDIVLTEDAHVWVTFIGTGAGYRNAMGYYYYTEDTKPQTPADIDTHYIIFPHAHFRDGALNAGDKVQLVGPLDGELDFQAFPAGTRIGFFLIADGWKPSSSELTSGRWIHYSDRNLNTHISDPTKREHLVVVYDAAEEKLVLGWEDISRQGSSDEDFNDVMFFTSWNPVQSVDMSEVPVLGNPEAPVRKIENFAPAEDRFGTLAFEDLWPSYGDYDMNDLVVDYQVKETANANNNVEEIEISLRIRATGAAFRNAFGISLDNVPASNIASVSGNRLTTGTIETLPNGLEAGHPNAVIIAFDDANYNLPGFANVLDPARAVPYDELTITVTFVNPVSRAQLGAAPYNPFTFRNNERKREIHLPGTKPTALADMSLFGTRDDGSKPDQGRWYQSRANMNWGINIPESVPYPRENVDMTNAMLRFADWAESGGDVYKNWYRDEPGFRDNSKLFVNPNTGNGNGED</sequence>
<dbReference type="InterPro" id="IPR031025">
    <property type="entry name" value="LruC_dom"/>
</dbReference>
<evidence type="ECO:0000259" key="3">
    <source>
        <dbReference type="Pfam" id="PF16130"/>
    </source>
</evidence>